<dbReference type="EMBL" id="JACCFO010000001">
    <property type="protein sequence ID" value="NYI94225.1"/>
    <property type="molecule type" value="Genomic_DNA"/>
</dbReference>
<dbReference type="AlphaFoldDB" id="A0A853BHL2"/>
<comment type="caution">
    <text evidence="2">The sequence shown here is derived from an EMBL/GenBank/DDBJ whole genome shotgun (WGS) entry which is preliminary data.</text>
</comment>
<evidence type="ECO:0000313" key="3">
    <source>
        <dbReference type="Proteomes" id="UP000575985"/>
    </source>
</evidence>
<dbReference type="PANTHER" id="PTHR43162">
    <property type="match status" value="1"/>
</dbReference>
<dbReference type="InterPro" id="IPR016040">
    <property type="entry name" value="NAD(P)-bd_dom"/>
</dbReference>
<protein>
    <submittedName>
        <fullName evidence="2">Uncharacterized protein YbjT (DUF2867 family)</fullName>
    </submittedName>
</protein>
<dbReference type="Gene3D" id="3.40.50.720">
    <property type="entry name" value="NAD(P)-binding Rossmann-like Domain"/>
    <property type="match status" value="1"/>
</dbReference>
<organism evidence="2 3">
    <name type="scientific">Streptomonospora nanhaiensis</name>
    <dbReference type="NCBI Taxonomy" id="1323731"/>
    <lineage>
        <taxon>Bacteria</taxon>
        <taxon>Bacillati</taxon>
        <taxon>Actinomycetota</taxon>
        <taxon>Actinomycetes</taxon>
        <taxon>Streptosporangiales</taxon>
        <taxon>Nocardiopsidaceae</taxon>
        <taxon>Streptomonospora</taxon>
    </lineage>
</organism>
<sequence>MIVVTGATGNVGRPLVRALAAAGEQVTAVARGFEGHRLPPGVAALRADLTDPAASEALAPALEGAKALFLLTAASVLPLGGGAVEGLLAAARAAGVGRVVLLSSQGVGTGRHPSDIEDAVRAGGLDWTVLRPGGFHSNAGQWAPAVREQRTVAAPFGDVALPTVDPADIAAMAAAALTGDGHGGATYVLTGPEPVSPRAQAQAIGAALGERVRFVELSREQARERMLAFMPAPVVEATLAVLGEPTAEEVRVSPDVERVLGRAPRTFAAWAEDNAALFR</sequence>
<dbReference type="InterPro" id="IPR051604">
    <property type="entry name" value="Ergot_Alk_Oxidoreductase"/>
</dbReference>
<proteinExistence type="predicted"/>
<dbReference type="Proteomes" id="UP000575985">
    <property type="component" value="Unassembled WGS sequence"/>
</dbReference>
<dbReference type="SUPFAM" id="SSF51735">
    <property type="entry name" value="NAD(P)-binding Rossmann-fold domains"/>
    <property type="match status" value="1"/>
</dbReference>
<dbReference type="InterPro" id="IPR036291">
    <property type="entry name" value="NAD(P)-bd_dom_sf"/>
</dbReference>
<dbReference type="PANTHER" id="PTHR43162:SF1">
    <property type="entry name" value="PRESTALK A DIFFERENTIATION PROTEIN A"/>
    <property type="match status" value="1"/>
</dbReference>
<feature type="domain" description="NAD(P)-binding" evidence="1">
    <location>
        <begin position="6"/>
        <end position="178"/>
    </location>
</feature>
<accession>A0A853BHL2</accession>
<name>A0A853BHL2_9ACTN</name>
<dbReference type="Pfam" id="PF13460">
    <property type="entry name" value="NAD_binding_10"/>
    <property type="match status" value="1"/>
</dbReference>
<keyword evidence="3" id="KW-1185">Reference proteome</keyword>
<dbReference type="RefSeq" id="WP_179765915.1">
    <property type="nucleotide sequence ID" value="NZ_JACCFO010000001.1"/>
</dbReference>
<evidence type="ECO:0000259" key="1">
    <source>
        <dbReference type="Pfam" id="PF13460"/>
    </source>
</evidence>
<gene>
    <name evidence="2" type="ORF">HNR12_000502</name>
</gene>
<evidence type="ECO:0000313" key="2">
    <source>
        <dbReference type="EMBL" id="NYI94225.1"/>
    </source>
</evidence>
<reference evidence="2 3" key="1">
    <citation type="submission" date="2020-07" db="EMBL/GenBank/DDBJ databases">
        <title>Sequencing the genomes of 1000 actinobacteria strains.</title>
        <authorList>
            <person name="Klenk H.-P."/>
        </authorList>
    </citation>
    <scope>NUCLEOTIDE SEQUENCE [LARGE SCALE GENOMIC DNA]</scope>
    <source>
        <strain evidence="2 3">DSM 45927</strain>
    </source>
</reference>